<evidence type="ECO:0000256" key="6">
    <source>
        <dbReference type="ARBA" id="ARBA00022448"/>
    </source>
</evidence>
<feature type="transmembrane region" description="Helical" evidence="16 17">
    <location>
        <begin position="12"/>
        <end position="38"/>
    </location>
</feature>
<comment type="catalytic activity">
    <reaction evidence="15 16 17">
        <text>oxaloacetate + 2 Na(+)(in) + H(+) = pyruvate + 2 Na(+)(out) + CO2</text>
        <dbReference type="Rhea" id="RHEA:57724"/>
        <dbReference type="ChEBI" id="CHEBI:15361"/>
        <dbReference type="ChEBI" id="CHEBI:15378"/>
        <dbReference type="ChEBI" id="CHEBI:16452"/>
        <dbReference type="ChEBI" id="CHEBI:16526"/>
        <dbReference type="ChEBI" id="CHEBI:29101"/>
        <dbReference type="EC" id="7.2.4.2"/>
    </reaction>
</comment>
<evidence type="ECO:0000256" key="7">
    <source>
        <dbReference type="ARBA" id="ARBA00022475"/>
    </source>
</evidence>
<dbReference type="NCBIfam" id="TIGR01195">
    <property type="entry name" value="oadG_fam"/>
    <property type="match status" value="1"/>
</dbReference>
<dbReference type="InterPro" id="IPR023424">
    <property type="entry name" value="OadG"/>
</dbReference>
<comment type="cofactor">
    <cofactor evidence="1 16 17">
        <name>Na(+)</name>
        <dbReference type="ChEBI" id="CHEBI:29101"/>
    </cofactor>
</comment>
<dbReference type="HAMAP" id="MF_00404">
    <property type="entry name" value="OadG"/>
    <property type="match status" value="1"/>
</dbReference>
<evidence type="ECO:0000256" key="3">
    <source>
        <dbReference type="ARBA" id="ARBA00004162"/>
    </source>
</evidence>
<evidence type="ECO:0000256" key="5">
    <source>
        <dbReference type="ARBA" id="ARBA00011869"/>
    </source>
</evidence>
<evidence type="ECO:0000256" key="4">
    <source>
        <dbReference type="ARBA" id="ARBA00005844"/>
    </source>
</evidence>
<evidence type="ECO:0000256" key="13">
    <source>
        <dbReference type="ARBA" id="ARBA00023136"/>
    </source>
</evidence>
<evidence type="ECO:0000256" key="15">
    <source>
        <dbReference type="ARBA" id="ARBA00048176"/>
    </source>
</evidence>
<evidence type="ECO:0000256" key="9">
    <source>
        <dbReference type="ARBA" id="ARBA00022967"/>
    </source>
</evidence>
<keyword evidence="6 16" id="KW-0813">Transport</keyword>
<comment type="subcellular location">
    <subcellularLocation>
        <location evidence="3 16 17">Cell membrane</location>
        <topology evidence="3 16 17">Single-pass membrane protein</topology>
    </subcellularLocation>
</comment>
<comment type="subunit">
    <text evidence="5 16">Heterotrimer of an alpha, a beta and a gamma subunit.</text>
</comment>
<organism evidence="18 19">
    <name type="scientific">Shewanella algidipiscicola</name>
    <dbReference type="NCBI Taxonomy" id="614070"/>
    <lineage>
        <taxon>Bacteria</taxon>
        <taxon>Pseudomonadati</taxon>
        <taxon>Pseudomonadota</taxon>
        <taxon>Gammaproteobacteria</taxon>
        <taxon>Alteromonadales</taxon>
        <taxon>Shewanellaceae</taxon>
        <taxon>Shewanella</taxon>
    </lineage>
</organism>
<keyword evidence="13 16" id="KW-0472">Membrane</keyword>
<keyword evidence="14 16" id="KW-0739">Sodium transport</keyword>
<dbReference type="EC" id="7.2.4.2" evidence="16"/>
<sequence>MNSIAQQMNDALMIMVLGMGLVFVFLSMLILAISLVAWKFGPEQSTTASTDCDIPESSQAIEPKLVAAITAAIHQYRANA</sequence>
<evidence type="ECO:0000256" key="11">
    <source>
        <dbReference type="ARBA" id="ARBA00023053"/>
    </source>
</evidence>
<evidence type="ECO:0000256" key="10">
    <source>
        <dbReference type="ARBA" id="ARBA00022989"/>
    </source>
</evidence>
<dbReference type="Pfam" id="PF04277">
    <property type="entry name" value="OAD_gamma"/>
    <property type="match status" value="1"/>
</dbReference>
<keyword evidence="7 16" id="KW-1003">Cell membrane</keyword>
<evidence type="ECO:0000313" key="19">
    <source>
        <dbReference type="Proteomes" id="UP000761574"/>
    </source>
</evidence>
<comment type="function">
    <text evidence="2 16 17">Catalyzes the decarboxylation of oxaloacetate coupled to Na(+) translocation.</text>
</comment>
<evidence type="ECO:0000256" key="2">
    <source>
        <dbReference type="ARBA" id="ARBA00003002"/>
    </source>
</evidence>
<dbReference type="RefSeq" id="WP_110456473.1">
    <property type="nucleotide sequence ID" value="NZ_BPFB01000007.1"/>
</dbReference>
<proteinExistence type="inferred from homology"/>
<dbReference type="Proteomes" id="UP000761574">
    <property type="component" value="Unassembled WGS sequence"/>
</dbReference>
<comment type="caution">
    <text evidence="18">The sequence shown here is derived from an EMBL/GenBank/DDBJ whole genome shotgun (WGS) entry which is preliminary data.</text>
</comment>
<keyword evidence="11 16" id="KW-0915">Sodium</keyword>
<comment type="similarity">
    <text evidence="4 16 17">Belongs to the OadG family.</text>
</comment>
<gene>
    <name evidence="16" type="primary">oadG</name>
    <name evidence="18" type="ORF">TUM4630_08370</name>
</gene>
<accession>A0ABQ4P8P4</accession>
<evidence type="ECO:0000313" key="18">
    <source>
        <dbReference type="EMBL" id="GIU43914.1"/>
    </source>
</evidence>
<evidence type="ECO:0000256" key="12">
    <source>
        <dbReference type="ARBA" id="ARBA00023065"/>
    </source>
</evidence>
<keyword evidence="12 16" id="KW-0406">Ion transport</keyword>
<keyword evidence="9 16" id="KW-1278">Translocase</keyword>
<evidence type="ECO:0000256" key="16">
    <source>
        <dbReference type="HAMAP-Rule" id="MF_00404"/>
    </source>
</evidence>
<name>A0ABQ4P8P4_9GAMM</name>
<evidence type="ECO:0000256" key="1">
    <source>
        <dbReference type="ARBA" id="ARBA00001959"/>
    </source>
</evidence>
<evidence type="ECO:0000256" key="8">
    <source>
        <dbReference type="ARBA" id="ARBA00022692"/>
    </source>
</evidence>
<keyword evidence="19" id="KW-1185">Reference proteome</keyword>
<dbReference type="EMBL" id="BPFB01000007">
    <property type="protein sequence ID" value="GIU43914.1"/>
    <property type="molecule type" value="Genomic_DNA"/>
</dbReference>
<protein>
    <recommendedName>
        <fullName evidence="16">Probable oxaloacetate decarboxylase gamma chain</fullName>
        <ecNumber evidence="16">7.2.4.2</ecNumber>
    </recommendedName>
</protein>
<dbReference type="InterPro" id="IPR005899">
    <property type="entry name" value="Na_pump_deCOase"/>
</dbReference>
<keyword evidence="10 16" id="KW-1133">Transmembrane helix</keyword>
<keyword evidence="8 16" id="KW-0812">Transmembrane</keyword>
<evidence type="ECO:0000256" key="14">
    <source>
        <dbReference type="ARBA" id="ARBA00023201"/>
    </source>
</evidence>
<reference evidence="18 19" key="1">
    <citation type="submission" date="2021-05" db="EMBL/GenBank/DDBJ databases">
        <title>Molecular characterization for Shewanella algae harboring chromosomal blaOXA-55-like strains isolated from clinical and environment sample.</title>
        <authorList>
            <person name="Ohama Y."/>
            <person name="Aoki K."/>
            <person name="Harada S."/>
            <person name="Moriya K."/>
            <person name="Ishii Y."/>
            <person name="Tateda K."/>
        </authorList>
    </citation>
    <scope>NUCLEOTIDE SEQUENCE [LARGE SCALE GENOMIC DNA]</scope>
    <source>
        <strain evidence="18 19">LMG 23746</strain>
    </source>
</reference>
<evidence type="ECO:0000256" key="17">
    <source>
        <dbReference type="RuleBase" id="RU004278"/>
    </source>
</evidence>